<gene>
    <name evidence="1" type="ORF">NDU88_003248</name>
</gene>
<evidence type="ECO:0000313" key="2">
    <source>
        <dbReference type="Proteomes" id="UP001066276"/>
    </source>
</evidence>
<organism evidence="1 2">
    <name type="scientific">Pleurodeles waltl</name>
    <name type="common">Iberian ribbed newt</name>
    <dbReference type="NCBI Taxonomy" id="8319"/>
    <lineage>
        <taxon>Eukaryota</taxon>
        <taxon>Metazoa</taxon>
        <taxon>Chordata</taxon>
        <taxon>Craniata</taxon>
        <taxon>Vertebrata</taxon>
        <taxon>Euteleostomi</taxon>
        <taxon>Amphibia</taxon>
        <taxon>Batrachia</taxon>
        <taxon>Caudata</taxon>
        <taxon>Salamandroidea</taxon>
        <taxon>Salamandridae</taxon>
        <taxon>Pleurodelinae</taxon>
        <taxon>Pleurodeles</taxon>
    </lineage>
</organism>
<name>A0AAV7MTQ4_PLEWA</name>
<evidence type="ECO:0000313" key="1">
    <source>
        <dbReference type="EMBL" id="KAJ1105844.1"/>
    </source>
</evidence>
<dbReference type="Proteomes" id="UP001066276">
    <property type="component" value="Chromosome 9"/>
</dbReference>
<keyword evidence="2" id="KW-1185">Reference proteome</keyword>
<proteinExistence type="predicted"/>
<comment type="caution">
    <text evidence="1">The sequence shown here is derived from an EMBL/GenBank/DDBJ whole genome shotgun (WGS) entry which is preliminary data.</text>
</comment>
<accession>A0AAV7MTQ4</accession>
<dbReference type="AlphaFoldDB" id="A0AAV7MTQ4"/>
<protein>
    <submittedName>
        <fullName evidence="1">Uncharacterized protein</fullName>
    </submittedName>
</protein>
<dbReference type="EMBL" id="JANPWB010000013">
    <property type="protein sequence ID" value="KAJ1105844.1"/>
    <property type="molecule type" value="Genomic_DNA"/>
</dbReference>
<sequence length="111" mass="12181">MNIDERPFGCKVERIQFSSDPIGQRTSALSEKTRRRILLRQDLPSTSLIRASSAPCLDATTSTCLRGLAISDCSSAMDPSAIRTLLETFADRHAEDSPLSPLTQSFLPMLP</sequence>
<reference evidence="1" key="1">
    <citation type="journal article" date="2022" name="bioRxiv">
        <title>Sequencing and chromosome-scale assembly of the giantPleurodeles waltlgenome.</title>
        <authorList>
            <person name="Brown T."/>
            <person name="Elewa A."/>
            <person name="Iarovenko S."/>
            <person name="Subramanian E."/>
            <person name="Araus A.J."/>
            <person name="Petzold A."/>
            <person name="Susuki M."/>
            <person name="Suzuki K.-i.T."/>
            <person name="Hayashi T."/>
            <person name="Toyoda A."/>
            <person name="Oliveira C."/>
            <person name="Osipova E."/>
            <person name="Leigh N.D."/>
            <person name="Simon A."/>
            <person name="Yun M.H."/>
        </authorList>
    </citation>
    <scope>NUCLEOTIDE SEQUENCE</scope>
    <source>
        <strain evidence="1">20211129_DDA</strain>
        <tissue evidence="1">Liver</tissue>
    </source>
</reference>